<dbReference type="PANTHER" id="PTHR45862">
    <property type="entry name" value="PROTEIN SGT1 HOMOLOG"/>
    <property type="match status" value="1"/>
</dbReference>
<dbReference type="EMBL" id="KE124558">
    <property type="protein sequence ID" value="EWC76657.1"/>
    <property type="molecule type" value="Genomic_DNA"/>
</dbReference>
<dbReference type="CDD" id="cd06463">
    <property type="entry name" value="p23_like"/>
    <property type="match status" value="1"/>
</dbReference>
<evidence type="ECO:0008006" key="5">
    <source>
        <dbReference type="Google" id="ProtNLM"/>
    </source>
</evidence>
<dbReference type="PROSITE" id="PS51048">
    <property type="entry name" value="SGS"/>
    <property type="match status" value="1"/>
</dbReference>
<dbReference type="InterPro" id="IPR008978">
    <property type="entry name" value="HSP20-like_chaperone"/>
</dbReference>
<dbReference type="InterPro" id="IPR044563">
    <property type="entry name" value="Sgt1-like"/>
</dbReference>
<proteinExistence type="predicted"/>
<protein>
    <recommendedName>
        <fullName evidence="5">SGS domain-containing protein</fullName>
    </recommendedName>
</protein>
<dbReference type="Pfam" id="PF05002">
    <property type="entry name" value="SGS"/>
    <property type="match status" value="1"/>
</dbReference>
<dbReference type="Pfam" id="PF04969">
    <property type="entry name" value="CS"/>
    <property type="match status" value="1"/>
</dbReference>
<dbReference type="InterPro" id="IPR007699">
    <property type="entry name" value="SGS_dom"/>
</dbReference>
<evidence type="ECO:0000259" key="1">
    <source>
        <dbReference type="PROSITE" id="PS51048"/>
    </source>
</evidence>
<reference evidence="3 4" key="1">
    <citation type="submission" date="2013-02" db="EMBL/GenBank/DDBJ databases">
        <title>The Genome Sequence of Plasmodium falciparum UGT5.1.</title>
        <authorList>
            <consortium name="The Broad Institute Genome Sequencing Platform"/>
            <consortium name="The Broad Institute Genome Sequencing Center for Infectious Disease"/>
            <person name="Neafsey D."/>
            <person name="Cheeseman I."/>
            <person name="Volkman S."/>
            <person name="Adams J."/>
            <person name="Walker B."/>
            <person name="Young S.K."/>
            <person name="Zeng Q."/>
            <person name="Gargeya S."/>
            <person name="Fitzgerald M."/>
            <person name="Haas B."/>
            <person name="Abouelleil A."/>
            <person name="Alvarado L."/>
            <person name="Arachchi H.M."/>
            <person name="Berlin A.M."/>
            <person name="Chapman S.B."/>
            <person name="Dewar J."/>
            <person name="Goldberg J."/>
            <person name="Griggs A."/>
            <person name="Gujja S."/>
            <person name="Hansen M."/>
            <person name="Howarth C."/>
            <person name="Imamovic A."/>
            <person name="Larimer J."/>
            <person name="McCowan C."/>
            <person name="Murphy C."/>
            <person name="Neiman D."/>
            <person name="Pearson M."/>
            <person name="Priest M."/>
            <person name="Roberts A."/>
            <person name="Saif S."/>
            <person name="Shea T."/>
            <person name="Sisk P."/>
            <person name="Sykes S."/>
            <person name="Wortman J."/>
            <person name="Nusbaum C."/>
            <person name="Birren B."/>
        </authorList>
    </citation>
    <scope>NUCLEOTIDE SEQUENCE [LARGE SCALE GENOMIC DNA]</scope>
    <source>
        <strain evidence="3 4">UGT5.1</strain>
    </source>
</reference>
<dbReference type="InterPro" id="IPR007052">
    <property type="entry name" value="CS_dom"/>
</dbReference>
<dbReference type="OrthoDB" id="1898560at2759"/>
<organism evidence="3 4">
    <name type="scientific">Plasmodium falciparum UGT5.1</name>
    <dbReference type="NCBI Taxonomy" id="1237627"/>
    <lineage>
        <taxon>Eukaryota</taxon>
        <taxon>Sar</taxon>
        <taxon>Alveolata</taxon>
        <taxon>Apicomplexa</taxon>
        <taxon>Aconoidasida</taxon>
        <taxon>Haemosporida</taxon>
        <taxon>Plasmodiidae</taxon>
        <taxon>Plasmodium</taxon>
        <taxon>Plasmodium (Laverania)</taxon>
    </lineage>
</organism>
<feature type="domain" description="CS" evidence="2">
    <location>
        <begin position="28"/>
        <end position="118"/>
    </location>
</feature>
<dbReference type="SUPFAM" id="SSF49764">
    <property type="entry name" value="HSP20-like chaperones"/>
    <property type="match status" value="1"/>
</dbReference>
<gene>
    <name evidence="3" type="ORF">C923_02687</name>
</gene>
<dbReference type="Proteomes" id="UP000030697">
    <property type="component" value="Unassembled WGS sequence"/>
</dbReference>
<dbReference type="PROSITE" id="PS51203">
    <property type="entry name" value="CS"/>
    <property type="match status" value="1"/>
</dbReference>
<dbReference type="Gene3D" id="2.60.40.790">
    <property type="match status" value="1"/>
</dbReference>
<evidence type="ECO:0000259" key="2">
    <source>
        <dbReference type="PROSITE" id="PS51203"/>
    </source>
</evidence>
<sequence>MNITKLHRLPVHIRSYHMHLHILVLICFIFKKNDWSQTNNNLFFTLYKKEVEEKNFFYYIKNDYMSLTLWINDDEIYHLEKYFFSNIIPQQTKINLTKMKIEIILEKEVKGVPWDNFTKMNSDECDGEKNKVVNPFAGKSVEEWNEITKLIKEDKDESVDYFFKKIYNEGDDDTKRAMIKSFQTSGGKVLSTNWKDVKNKQYEQDI</sequence>
<evidence type="ECO:0000313" key="4">
    <source>
        <dbReference type="Proteomes" id="UP000030697"/>
    </source>
</evidence>
<dbReference type="AlphaFoldDB" id="W7JCN4"/>
<accession>W7JCN4</accession>
<name>W7JCN4_PLAFA</name>
<dbReference type="GO" id="GO:0051087">
    <property type="term" value="F:protein-folding chaperone binding"/>
    <property type="evidence" value="ECO:0007669"/>
    <property type="project" value="InterPro"/>
</dbReference>
<feature type="domain" description="SGS" evidence="1">
    <location>
        <begin position="133"/>
        <end position="206"/>
    </location>
</feature>
<evidence type="ECO:0000313" key="3">
    <source>
        <dbReference type="EMBL" id="EWC76657.1"/>
    </source>
</evidence>